<gene>
    <name evidence="2" type="ORF">ACFPIJ_55845</name>
</gene>
<reference evidence="3" key="1">
    <citation type="journal article" date="2019" name="Int. J. Syst. Evol. Microbiol.">
        <title>The Global Catalogue of Microorganisms (GCM) 10K type strain sequencing project: providing services to taxonomists for standard genome sequencing and annotation.</title>
        <authorList>
            <consortium name="The Broad Institute Genomics Platform"/>
            <consortium name="The Broad Institute Genome Sequencing Center for Infectious Disease"/>
            <person name="Wu L."/>
            <person name="Ma J."/>
        </authorList>
    </citation>
    <scope>NUCLEOTIDE SEQUENCE [LARGE SCALE GENOMIC DNA]</scope>
    <source>
        <strain evidence="3">CGMCC 4.7152</strain>
    </source>
</reference>
<accession>A0ABV9WJ92</accession>
<organism evidence="2 3">
    <name type="scientific">Dactylosporangium cerinum</name>
    <dbReference type="NCBI Taxonomy" id="1434730"/>
    <lineage>
        <taxon>Bacteria</taxon>
        <taxon>Bacillati</taxon>
        <taxon>Actinomycetota</taxon>
        <taxon>Actinomycetes</taxon>
        <taxon>Micromonosporales</taxon>
        <taxon>Micromonosporaceae</taxon>
        <taxon>Dactylosporangium</taxon>
    </lineage>
</organism>
<dbReference type="Proteomes" id="UP001595912">
    <property type="component" value="Unassembled WGS sequence"/>
</dbReference>
<feature type="region of interest" description="Disordered" evidence="1">
    <location>
        <begin position="1"/>
        <end position="26"/>
    </location>
</feature>
<proteinExistence type="predicted"/>
<comment type="caution">
    <text evidence="2">The sequence shown here is derived from an EMBL/GenBank/DDBJ whole genome shotgun (WGS) entry which is preliminary data.</text>
</comment>
<protein>
    <submittedName>
        <fullName evidence="2">Uncharacterized protein</fullName>
    </submittedName>
</protein>
<keyword evidence="3" id="KW-1185">Reference proteome</keyword>
<evidence type="ECO:0000256" key="1">
    <source>
        <dbReference type="SAM" id="MobiDB-lite"/>
    </source>
</evidence>
<dbReference type="RefSeq" id="WP_380127748.1">
    <property type="nucleotide sequence ID" value="NZ_JBHSIU010000111.1"/>
</dbReference>
<name>A0ABV9WJ92_9ACTN</name>
<evidence type="ECO:0000313" key="2">
    <source>
        <dbReference type="EMBL" id="MFC5007068.1"/>
    </source>
</evidence>
<dbReference type="EMBL" id="JBHSIU010000111">
    <property type="protein sequence ID" value="MFC5007068.1"/>
    <property type="molecule type" value="Genomic_DNA"/>
</dbReference>
<evidence type="ECO:0000313" key="3">
    <source>
        <dbReference type="Proteomes" id="UP001595912"/>
    </source>
</evidence>
<sequence length="79" mass="8591">MGTHAVGVGDEVRGQSVDGPAGGERLRDSRRELFDGAAADAPRIGKFGEELRGRDVGRRRWRYLLLRLGSADVCVLPVD</sequence>